<dbReference type="AlphaFoldDB" id="A0A846X9W1"/>
<sequence>MTDNQEDPHRLVSAAVVVGVDGTPASHSAIRWGATVAARRGRRLILAYGMNSTPAKTWLVAYKPMVDEAVQTLRTHGEQALATGVQVVHEAAPELAPDTLLSEHSPAKMLIELSKSAHMVVLGSRRGGAIAHLGSTILAVASHGQGTIVAVREDNEDITDGPVVVGVDGSPVSDTAVAAAFAEAAERGAELVAVHTWSDLTFTEFASTGYIEIPAEDLQTAEQAVLAERLAGWQQRYPEVTVRREVYPSTPAMHLREWSERAQLVVVGSRGRGGFRGLLLGSTSQSLIQRAACPVMITRPG</sequence>
<keyword evidence="6" id="KW-1185">Reference proteome</keyword>
<comment type="similarity">
    <text evidence="1">Belongs to the universal stress protein A family.</text>
</comment>
<evidence type="ECO:0000256" key="3">
    <source>
        <dbReference type="ARBA" id="ARBA00022840"/>
    </source>
</evidence>
<dbReference type="PANTHER" id="PTHR46268">
    <property type="entry name" value="STRESS RESPONSE PROTEIN NHAX"/>
    <property type="match status" value="1"/>
</dbReference>
<dbReference type="InterPro" id="IPR006016">
    <property type="entry name" value="UspA"/>
</dbReference>
<dbReference type="PANTHER" id="PTHR46268:SF27">
    <property type="entry name" value="UNIVERSAL STRESS PROTEIN RV2623"/>
    <property type="match status" value="1"/>
</dbReference>
<accession>A0A846X9W1</accession>
<evidence type="ECO:0000256" key="1">
    <source>
        <dbReference type="ARBA" id="ARBA00008791"/>
    </source>
</evidence>
<dbReference type="Gene3D" id="3.40.50.620">
    <property type="entry name" value="HUPs"/>
    <property type="match status" value="2"/>
</dbReference>
<keyword evidence="3" id="KW-0067">ATP-binding</keyword>
<dbReference type="EMBL" id="JAAXOO010000001">
    <property type="protein sequence ID" value="NKY32215.1"/>
    <property type="molecule type" value="Genomic_DNA"/>
</dbReference>
<evidence type="ECO:0000313" key="5">
    <source>
        <dbReference type="EMBL" id="NKY32215.1"/>
    </source>
</evidence>
<evidence type="ECO:0000313" key="6">
    <source>
        <dbReference type="Proteomes" id="UP000565715"/>
    </source>
</evidence>
<proteinExistence type="inferred from homology"/>
<evidence type="ECO:0000256" key="2">
    <source>
        <dbReference type="ARBA" id="ARBA00022741"/>
    </source>
</evidence>
<comment type="caution">
    <text evidence="5">The sequence shown here is derived from an EMBL/GenBank/DDBJ whole genome shotgun (WGS) entry which is preliminary data.</text>
</comment>
<feature type="domain" description="UspA" evidence="4">
    <location>
        <begin position="162"/>
        <end position="299"/>
    </location>
</feature>
<gene>
    <name evidence="5" type="ORF">HGA13_03870</name>
</gene>
<dbReference type="Pfam" id="PF00582">
    <property type="entry name" value="Usp"/>
    <property type="match status" value="2"/>
</dbReference>
<name>A0A846X9W1_9NOCA</name>
<dbReference type="SUPFAM" id="SSF52402">
    <property type="entry name" value="Adenine nucleotide alpha hydrolases-like"/>
    <property type="match status" value="2"/>
</dbReference>
<dbReference type="GO" id="GO:0005524">
    <property type="term" value="F:ATP binding"/>
    <property type="evidence" value="ECO:0007669"/>
    <property type="project" value="UniProtKB-KW"/>
</dbReference>
<reference evidence="5 6" key="1">
    <citation type="submission" date="2020-04" db="EMBL/GenBank/DDBJ databases">
        <title>MicrobeNet Type strains.</title>
        <authorList>
            <person name="Nicholson A.C."/>
        </authorList>
    </citation>
    <scope>NUCLEOTIDE SEQUENCE [LARGE SCALE GENOMIC DNA]</scope>
    <source>
        <strain evidence="5 6">DSM 45078</strain>
    </source>
</reference>
<keyword evidence="2" id="KW-0547">Nucleotide-binding</keyword>
<dbReference type="Proteomes" id="UP000565715">
    <property type="component" value="Unassembled WGS sequence"/>
</dbReference>
<dbReference type="RefSeq" id="WP_068036270.1">
    <property type="nucleotide sequence ID" value="NZ_JAAXOO010000001.1"/>
</dbReference>
<organism evidence="5 6">
    <name type="scientific">Nocardia speluncae</name>
    <dbReference type="NCBI Taxonomy" id="419477"/>
    <lineage>
        <taxon>Bacteria</taxon>
        <taxon>Bacillati</taxon>
        <taxon>Actinomycetota</taxon>
        <taxon>Actinomycetes</taxon>
        <taxon>Mycobacteriales</taxon>
        <taxon>Nocardiaceae</taxon>
        <taxon>Nocardia</taxon>
    </lineage>
</organism>
<dbReference type="PRINTS" id="PR01438">
    <property type="entry name" value="UNVRSLSTRESS"/>
</dbReference>
<feature type="domain" description="UspA" evidence="4">
    <location>
        <begin position="16"/>
        <end position="152"/>
    </location>
</feature>
<dbReference type="InterPro" id="IPR006015">
    <property type="entry name" value="Universal_stress_UspA"/>
</dbReference>
<dbReference type="InterPro" id="IPR014729">
    <property type="entry name" value="Rossmann-like_a/b/a_fold"/>
</dbReference>
<evidence type="ECO:0000259" key="4">
    <source>
        <dbReference type="Pfam" id="PF00582"/>
    </source>
</evidence>
<protein>
    <submittedName>
        <fullName evidence="5">Universal stress protein</fullName>
    </submittedName>
</protein>